<dbReference type="Pfam" id="PF05569">
    <property type="entry name" value="Peptidase_M56"/>
    <property type="match status" value="1"/>
</dbReference>
<evidence type="ECO:0000256" key="2">
    <source>
        <dbReference type="SAM" id="Phobius"/>
    </source>
</evidence>
<dbReference type="Proteomes" id="UP000199296">
    <property type="component" value="Unassembled WGS sequence"/>
</dbReference>
<dbReference type="OrthoDB" id="1522859at2"/>
<dbReference type="InterPro" id="IPR008756">
    <property type="entry name" value="Peptidase_M56"/>
</dbReference>
<feature type="transmembrane region" description="Helical" evidence="2">
    <location>
        <begin position="34"/>
        <end position="58"/>
    </location>
</feature>
<feature type="region of interest" description="Disordered" evidence="1">
    <location>
        <begin position="595"/>
        <end position="618"/>
    </location>
</feature>
<feature type="compositionally biased region" description="Pro residues" evidence="1">
    <location>
        <begin position="603"/>
        <end position="618"/>
    </location>
</feature>
<dbReference type="STRING" id="470826.SAMN04488027_104261"/>
<keyword evidence="2" id="KW-1133">Transmembrane helix</keyword>
<protein>
    <submittedName>
        <fullName evidence="4">Signal transducer regulating beta-lactamase production, contains metallopeptidase domain</fullName>
    </submittedName>
</protein>
<feature type="region of interest" description="Disordered" evidence="1">
    <location>
        <begin position="419"/>
        <end position="463"/>
    </location>
</feature>
<evidence type="ECO:0000256" key="1">
    <source>
        <dbReference type="SAM" id="MobiDB-lite"/>
    </source>
</evidence>
<feature type="transmembrane region" description="Helical" evidence="2">
    <location>
        <begin position="86"/>
        <end position="104"/>
    </location>
</feature>
<dbReference type="InterPro" id="IPR052173">
    <property type="entry name" value="Beta-lactam_resp_regulator"/>
</dbReference>
<dbReference type="PANTHER" id="PTHR34978">
    <property type="entry name" value="POSSIBLE SENSOR-TRANSDUCER PROTEIN BLAR"/>
    <property type="match status" value="1"/>
</dbReference>
<organism evidence="4 5">
    <name type="scientific">Psychroflexus sediminis</name>
    <dbReference type="NCBI Taxonomy" id="470826"/>
    <lineage>
        <taxon>Bacteria</taxon>
        <taxon>Pseudomonadati</taxon>
        <taxon>Bacteroidota</taxon>
        <taxon>Flavobacteriia</taxon>
        <taxon>Flavobacteriales</taxon>
        <taxon>Flavobacteriaceae</taxon>
        <taxon>Psychroflexus</taxon>
    </lineage>
</organism>
<dbReference type="EMBL" id="FNCW01000004">
    <property type="protein sequence ID" value="SDG64840.1"/>
    <property type="molecule type" value="Genomic_DNA"/>
</dbReference>
<evidence type="ECO:0000313" key="5">
    <source>
        <dbReference type="Proteomes" id="UP000199296"/>
    </source>
</evidence>
<reference evidence="4 5" key="1">
    <citation type="submission" date="2016-10" db="EMBL/GenBank/DDBJ databases">
        <authorList>
            <person name="de Groot N.N."/>
        </authorList>
    </citation>
    <scope>NUCLEOTIDE SEQUENCE [LARGE SCALE GENOMIC DNA]</scope>
    <source>
        <strain evidence="4 5">DSM 19803</strain>
    </source>
</reference>
<evidence type="ECO:0000259" key="3">
    <source>
        <dbReference type="Pfam" id="PF05569"/>
    </source>
</evidence>
<keyword evidence="2" id="KW-0472">Membrane</keyword>
<proteinExistence type="predicted"/>
<dbReference type="PANTHER" id="PTHR34978:SF3">
    <property type="entry name" value="SLR0241 PROTEIN"/>
    <property type="match status" value="1"/>
</dbReference>
<gene>
    <name evidence="4" type="ORF">SAMN04488027_104261</name>
</gene>
<dbReference type="AlphaFoldDB" id="A0A1G7W136"/>
<feature type="compositionally biased region" description="Pro residues" evidence="1">
    <location>
        <begin position="443"/>
        <end position="452"/>
    </location>
</feature>
<keyword evidence="5" id="KW-1185">Reference proteome</keyword>
<dbReference type="CDD" id="cd07341">
    <property type="entry name" value="M56_BlaR1_MecR1_like"/>
    <property type="match status" value="1"/>
</dbReference>
<dbReference type="RefSeq" id="WP_093366822.1">
    <property type="nucleotide sequence ID" value="NZ_FNCW01000004.1"/>
</dbReference>
<accession>A0A1G7W136</accession>
<evidence type="ECO:0000313" key="4">
    <source>
        <dbReference type="EMBL" id="SDG64840.1"/>
    </source>
</evidence>
<feature type="compositionally biased region" description="Low complexity" evidence="1">
    <location>
        <begin position="453"/>
        <end position="462"/>
    </location>
</feature>
<feature type="transmembrane region" description="Helical" evidence="2">
    <location>
        <begin position="173"/>
        <end position="194"/>
    </location>
</feature>
<keyword evidence="2" id="KW-0812">Transmembrane</keyword>
<name>A0A1G7W136_9FLAO</name>
<feature type="transmembrane region" description="Helical" evidence="2">
    <location>
        <begin position="6"/>
        <end position="22"/>
    </location>
</feature>
<sequence length="618" mass="71434">MEHFLINSSVCLFVLWLFYKLALENSSWHHWKRFYLIGALLISSIIPFIVIETIVIPIQETSIAEIADLSTGKAAIEAQNFEINGLYILMAVYLIGVAVMLWRFGKNFYSFTIKPDDEVSQYKIYPLILRQEITVPHSFFNRIFVNAKTYKKDLIPEVVLEHEKAHLDQKHSIDIVFIELLLVFFWFNPIFYIIRYSMKLNHEFLADRSVIQQGVNTMTYQELILQHATNSYQHSMANTFHFPIIKKRFNIMKTNTSKANGLLRSLAVIPILTFLIISCGKEEIQLEEISNKNLPQKIVSFVNNKIDDNKTFLINGTEYSAPKVIEELKDYPNAGMDLGFKYNEKSIISIDTNRFESEENLQNALNMLIEETSGKSFAEEQIPEYNRLAKKHKAYMDKNNTLIAWKDDTSRMQDLYHSMTQEQRDNNESWPYLGRVSDLKPGQVPPPPPPAPAQKQQNPPTQKEVGAYNAWAKKIHSETTQLSGNAKLLPIVDEHSLSKFLEIYKRMSQTQKNQSIEFPFPGLKDSQHSFMSDTLTEKQAATKNQIADYNAWARIINSAMEKAEATNNKSLYPIVKQKDHDKYYNIYRNIMTETQRKNSEPWPSFPPPPAPHNSPSPE</sequence>
<feature type="domain" description="Peptidase M56" evidence="3">
    <location>
        <begin position="143"/>
        <end position="236"/>
    </location>
</feature>